<dbReference type="GO" id="GO:0008270">
    <property type="term" value="F:zinc ion binding"/>
    <property type="evidence" value="ECO:0007669"/>
    <property type="project" value="UniProtKB-KW"/>
</dbReference>
<organism evidence="6">
    <name type="scientific">Caenorhabditis brenneri</name>
    <name type="common">Nematode worm</name>
    <dbReference type="NCBI Taxonomy" id="135651"/>
    <lineage>
        <taxon>Eukaryota</taxon>
        <taxon>Metazoa</taxon>
        <taxon>Ecdysozoa</taxon>
        <taxon>Nematoda</taxon>
        <taxon>Chromadorea</taxon>
        <taxon>Rhabditida</taxon>
        <taxon>Rhabditina</taxon>
        <taxon>Rhabditomorpha</taxon>
        <taxon>Rhabditoidea</taxon>
        <taxon>Rhabditidae</taxon>
        <taxon>Peloderinae</taxon>
        <taxon>Caenorhabditis</taxon>
    </lineage>
</organism>
<dbReference type="InterPro" id="IPR017907">
    <property type="entry name" value="Znf_RING_CS"/>
</dbReference>
<gene>
    <name evidence="5" type="ORF">CAEBREN_04135</name>
</gene>
<sequence length="650" mass="76818">MLYFAHLYCPCHTETLRLYDTSTWKPCIGLCGHTVCLGCIEENVHMACPICNQPDVFVNKTPNYVAIELIKDCRDNFWELMKNWWSGKVGLGPPPQIQSLRCALGGLLELQYVFQFSREISSNHDSGPCSRCSDQTHVFRICWTCDWDSVCITTDSGTRLKMYSDRDLLNLSRHVLCSECAINHHNGHRTINIERIKYSKNDIKMTTSAIILEMFQEGMDKISYTTECRLRHGRIESTRNPLIKLLRKLEYKEEGECGYFEERIKMELITKYIEDIDQKWKELTMFSVGGTQCECNRLYNKLTKTQTQSNYEYHFGIMCHSEIETFTPGCPLFFRSHLEKRLKLYEIIGEKPPEQVTPEPFNDRQCPLCVILDHSYHNQKPIGYYRQHWLEIVENIWKNELPPLSDFCCRCLTYLNHFRIGCSCGKREDYYTKNEGMDRSIEDRVERFRDYQKRMERRYRDRYIWNSCQKPDCLMNDPKFWKYEIIREVTGFLSRIMNDGCSHLNVSCQLKRVRLEFTARKVSRALNKIDLRKNSRAELNQILEEVDDALEFLENRKNIYEAETQAPMCECSKLWNKNQSMLKKLDKESYTTRVPYCIFESSMEKMAEYSWKEDIPGCPMDFGHGIVLDPIVLEELKNMDLEDSFETMKL</sequence>
<dbReference type="OrthoDB" id="5798790at2759"/>
<evidence type="ECO:0000256" key="4">
    <source>
        <dbReference type="SAM" id="Coils"/>
    </source>
</evidence>
<dbReference type="InParanoid" id="G0P5A2"/>
<keyword evidence="3" id="KW-0862">Zinc</keyword>
<dbReference type="eggNOG" id="ENOG502T3II">
    <property type="taxonomic scope" value="Eukaryota"/>
</dbReference>
<keyword evidence="2" id="KW-0863">Zinc-finger</keyword>
<dbReference type="Proteomes" id="UP000008068">
    <property type="component" value="Unassembled WGS sequence"/>
</dbReference>
<reference evidence="6" key="1">
    <citation type="submission" date="2011-07" db="EMBL/GenBank/DDBJ databases">
        <authorList>
            <consortium name="Caenorhabditis brenneri Sequencing and Analysis Consortium"/>
            <person name="Wilson R.K."/>
        </authorList>
    </citation>
    <scope>NUCLEOTIDE SEQUENCE [LARGE SCALE GENOMIC DNA]</scope>
    <source>
        <strain evidence="6">PB2801</strain>
    </source>
</reference>
<keyword evidence="4" id="KW-0175">Coiled coil</keyword>
<evidence type="ECO:0000313" key="6">
    <source>
        <dbReference type="Proteomes" id="UP000008068"/>
    </source>
</evidence>
<dbReference type="PROSITE" id="PS00518">
    <property type="entry name" value="ZF_RING_1"/>
    <property type="match status" value="1"/>
</dbReference>
<dbReference type="EMBL" id="GL380078">
    <property type="protein sequence ID" value="EGT45382.1"/>
    <property type="molecule type" value="Genomic_DNA"/>
</dbReference>
<dbReference type="STRING" id="135651.G0P5A2"/>
<evidence type="ECO:0000256" key="3">
    <source>
        <dbReference type="ARBA" id="ARBA00022833"/>
    </source>
</evidence>
<proteinExistence type="predicted"/>
<evidence type="ECO:0000256" key="2">
    <source>
        <dbReference type="ARBA" id="ARBA00022771"/>
    </source>
</evidence>
<evidence type="ECO:0008006" key="7">
    <source>
        <dbReference type="Google" id="ProtNLM"/>
    </source>
</evidence>
<accession>G0P5A2</accession>
<protein>
    <recommendedName>
        <fullName evidence="7">RING-type domain-containing protein</fullName>
    </recommendedName>
</protein>
<name>G0P5A2_CAEBE</name>
<evidence type="ECO:0000313" key="5">
    <source>
        <dbReference type="EMBL" id="EGT45382.1"/>
    </source>
</evidence>
<evidence type="ECO:0000256" key="1">
    <source>
        <dbReference type="ARBA" id="ARBA00022723"/>
    </source>
</evidence>
<keyword evidence="6" id="KW-1185">Reference proteome</keyword>
<dbReference type="AlphaFoldDB" id="G0P5A2"/>
<feature type="coiled-coil region" evidence="4">
    <location>
        <begin position="536"/>
        <end position="563"/>
    </location>
</feature>
<dbReference type="HOGENOM" id="CLU_028062_0_0_1"/>
<keyword evidence="1" id="KW-0479">Metal-binding</keyword>
<dbReference type="SUPFAM" id="SSF57850">
    <property type="entry name" value="RING/U-box"/>
    <property type="match status" value="1"/>
</dbReference>